<protein>
    <recommendedName>
        <fullName evidence="10 11">UDP-N-acetylmuramoyl-tripeptide--D-alanyl-D-alanine ligase</fullName>
        <ecNumber evidence="10 11">6.3.2.10</ecNumber>
    </recommendedName>
    <alternativeName>
        <fullName evidence="10">D-alanyl-D-alanine-adding enzyme</fullName>
    </alternativeName>
</protein>
<evidence type="ECO:0000256" key="4">
    <source>
        <dbReference type="ARBA" id="ARBA00022741"/>
    </source>
</evidence>
<name>A0ABV2AXC0_9GAMM</name>
<feature type="domain" description="Mur ligase central" evidence="14">
    <location>
        <begin position="104"/>
        <end position="293"/>
    </location>
</feature>
<keyword evidence="4 10" id="KW-0547">Nucleotide-binding</keyword>
<reference evidence="15 16" key="1">
    <citation type="submission" date="2013-03" db="EMBL/GenBank/DDBJ databases">
        <title>Salinisphaera dokdonensis CL-ES53 Genome Sequencing.</title>
        <authorList>
            <person name="Li C."/>
            <person name="Lai Q."/>
            <person name="Shao Z."/>
        </authorList>
    </citation>
    <scope>NUCLEOTIDE SEQUENCE [LARGE SCALE GENOMIC DNA]</scope>
    <source>
        <strain evidence="15 16">CL-ES53</strain>
    </source>
</reference>
<dbReference type="EC" id="6.3.2.10" evidence="10 11"/>
<dbReference type="Pfam" id="PF08245">
    <property type="entry name" value="Mur_ligase_M"/>
    <property type="match status" value="1"/>
</dbReference>
<comment type="subcellular location">
    <subcellularLocation>
        <location evidence="10 11">Cytoplasm</location>
    </subcellularLocation>
</comment>
<evidence type="ECO:0000259" key="12">
    <source>
        <dbReference type="Pfam" id="PF01225"/>
    </source>
</evidence>
<evidence type="ECO:0000256" key="11">
    <source>
        <dbReference type="RuleBase" id="RU004136"/>
    </source>
</evidence>
<evidence type="ECO:0000256" key="1">
    <source>
        <dbReference type="ARBA" id="ARBA00022490"/>
    </source>
</evidence>
<dbReference type="Gene3D" id="3.40.1190.10">
    <property type="entry name" value="Mur-like, catalytic domain"/>
    <property type="match status" value="1"/>
</dbReference>
<comment type="caution">
    <text evidence="15">The sequence shown here is derived from an EMBL/GenBank/DDBJ whole genome shotgun (WGS) entry which is preliminary data.</text>
</comment>
<keyword evidence="9 10" id="KW-0961">Cell wall biogenesis/degradation</keyword>
<evidence type="ECO:0000259" key="14">
    <source>
        <dbReference type="Pfam" id="PF08245"/>
    </source>
</evidence>
<evidence type="ECO:0000256" key="9">
    <source>
        <dbReference type="ARBA" id="ARBA00023316"/>
    </source>
</evidence>
<dbReference type="SUPFAM" id="SSF53623">
    <property type="entry name" value="MurD-like peptide ligases, catalytic domain"/>
    <property type="match status" value="1"/>
</dbReference>
<sequence length="460" mass="47521">MNGRLSDMVTLLGATLRGSDSDYAGASIDTRRLTRGALFFALPGARVDGHDFVARAASLGAAAAVVTHEVDSPLPQIVVDDVEAALQQAGAEARRSFNGAVIGVTGSNGKTTVKQMLAAILAEAGSVLATEGNLNNHLGVPLTLMRVNDSINRAVIEMGASHAGEIAMLAEMARPQVGVVTNAGLAHIEGFGSREGVARAKGEMFSNLPADGTAVINGDDEFAPLWQELAGERRRLVFARGQADNVDVFASDEALDADESRFTLHTPTGSAVVTLPLAGSHNVSNALAAAAAASAIDLDADLIARALGGMRSVAGRMAVTAGRHGARIIDDSYNANPGSLAAALGWLAQQDGTRWAALGDMAELGEMAEQAHRDAGRAARDAGIERLWTTGELSRLTAEAFGPGAQWFSTHGELIAALETALSVRRSETMLLIKGSRSARMDRIADALAAEAGAKAGASC</sequence>
<organism evidence="15 16">
    <name type="scientific">Salinisphaera dokdonensis CL-ES53</name>
    <dbReference type="NCBI Taxonomy" id="1304272"/>
    <lineage>
        <taxon>Bacteria</taxon>
        <taxon>Pseudomonadati</taxon>
        <taxon>Pseudomonadota</taxon>
        <taxon>Gammaproteobacteria</taxon>
        <taxon>Salinisphaerales</taxon>
        <taxon>Salinisphaeraceae</taxon>
        <taxon>Salinisphaera</taxon>
    </lineage>
</organism>
<keyword evidence="7 10" id="KW-0573">Peptidoglycan synthesis</keyword>
<dbReference type="InterPro" id="IPR013221">
    <property type="entry name" value="Mur_ligase_cen"/>
</dbReference>
<keyword evidence="6 10" id="KW-0133">Cell shape</keyword>
<evidence type="ECO:0000256" key="5">
    <source>
        <dbReference type="ARBA" id="ARBA00022840"/>
    </source>
</evidence>
<dbReference type="InterPro" id="IPR005863">
    <property type="entry name" value="UDP-N-AcMur_synth"/>
</dbReference>
<keyword evidence="1 10" id="KW-0963">Cytoplasm</keyword>
<dbReference type="Gene3D" id="3.90.190.20">
    <property type="entry name" value="Mur ligase, C-terminal domain"/>
    <property type="match status" value="1"/>
</dbReference>
<dbReference type="SUPFAM" id="SSF63418">
    <property type="entry name" value="MurE/MurF N-terminal domain"/>
    <property type="match status" value="1"/>
</dbReference>
<keyword evidence="5 10" id="KW-0067">ATP-binding</keyword>
<feature type="domain" description="Mur ligase N-terminal catalytic" evidence="12">
    <location>
        <begin position="24"/>
        <end position="70"/>
    </location>
</feature>
<accession>A0ABV2AXC0</accession>
<keyword evidence="8 10" id="KW-0131">Cell cycle</keyword>
<evidence type="ECO:0000256" key="10">
    <source>
        <dbReference type="HAMAP-Rule" id="MF_02019"/>
    </source>
</evidence>
<dbReference type="PANTHER" id="PTHR43024:SF1">
    <property type="entry name" value="UDP-N-ACETYLMURAMOYL-TRIPEPTIDE--D-ALANYL-D-ALANINE LIGASE"/>
    <property type="match status" value="1"/>
</dbReference>
<evidence type="ECO:0000313" key="15">
    <source>
        <dbReference type="EMBL" id="MES1928297.1"/>
    </source>
</evidence>
<dbReference type="RefSeq" id="WP_353109277.1">
    <property type="nucleotide sequence ID" value="NZ_APND01000001.1"/>
</dbReference>
<evidence type="ECO:0000313" key="16">
    <source>
        <dbReference type="Proteomes" id="UP001460888"/>
    </source>
</evidence>
<gene>
    <name evidence="10" type="primary">murF</name>
    <name evidence="15" type="ORF">SADO_03540</name>
</gene>
<proteinExistence type="inferred from homology"/>
<evidence type="ECO:0000256" key="8">
    <source>
        <dbReference type="ARBA" id="ARBA00023306"/>
    </source>
</evidence>
<dbReference type="Pfam" id="PF02875">
    <property type="entry name" value="Mur_ligase_C"/>
    <property type="match status" value="1"/>
</dbReference>
<comment type="catalytic activity">
    <reaction evidence="10 11">
        <text>D-alanyl-D-alanine + UDP-N-acetyl-alpha-D-muramoyl-L-alanyl-gamma-D-glutamyl-meso-2,6-diaminopimelate + ATP = UDP-N-acetyl-alpha-D-muramoyl-L-alanyl-gamma-D-glutamyl-meso-2,6-diaminopimeloyl-D-alanyl-D-alanine + ADP + phosphate + H(+)</text>
        <dbReference type="Rhea" id="RHEA:28374"/>
        <dbReference type="ChEBI" id="CHEBI:15378"/>
        <dbReference type="ChEBI" id="CHEBI:30616"/>
        <dbReference type="ChEBI" id="CHEBI:43474"/>
        <dbReference type="ChEBI" id="CHEBI:57822"/>
        <dbReference type="ChEBI" id="CHEBI:61386"/>
        <dbReference type="ChEBI" id="CHEBI:83905"/>
        <dbReference type="ChEBI" id="CHEBI:456216"/>
        <dbReference type="EC" id="6.3.2.10"/>
    </reaction>
</comment>
<dbReference type="InterPro" id="IPR036615">
    <property type="entry name" value="Mur_ligase_C_dom_sf"/>
</dbReference>
<dbReference type="Gene3D" id="3.40.1390.10">
    <property type="entry name" value="MurE/MurF, N-terminal domain"/>
    <property type="match status" value="1"/>
</dbReference>
<dbReference type="Proteomes" id="UP001460888">
    <property type="component" value="Unassembled WGS sequence"/>
</dbReference>
<dbReference type="Pfam" id="PF01225">
    <property type="entry name" value="Mur_ligase"/>
    <property type="match status" value="1"/>
</dbReference>
<dbReference type="EMBL" id="APND01000001">
    <property type="protein sequence ID" value="MES1928297.1"/>
    <property type="molecule type" value="Genomic_DNA"/>
</dbReference>
<evidence type="ECO:0000256" key="6">
    <source>
        <dbReference type="ARBA" id="ARBA00022960"/>
    </source>
</evidence>
<dbReference type="InterPro" id="IPR051046">
    <property type="entry name" value="MurCDEF_CellWall_CoF430Synth"/>
</dbReference>
<dbReference type="InterPro" id="IPR036565">
    <property type="entry name" value="Mur-like_cat_sf"/>
</dbReference>
<comment type="pathway">
    <text evidence="10 11">Cell wall biogenesis; peptidoglycan biosynthesis.</text>
</comment>
<keyword evidence="16" id="KW-1185">Reference proteome</keyword>
<keyword evidence="2 10" id="KW-0436">Ligase</keyword>
<comment type="function">
    <text evidence="10 11">Involved in cell wall formation. Catalyzes the final step in the synthesis of UDP-N-acetylmuramoyl-pentapeptide, the precursor of murein.</text>
</comment>
<dbReference type="InterPro" id="IPR004101">
    <property type="entry name" value="Mur_ligase_C"/>
</dbReference>
<dbReference type="PANTHER" id="PTHR43024">
    <property type="entry name" value="UDP-N-ACETYLMURAMOYL-TRIPEPTIDE--D-ALANYL-D-ALANINE LIGASE"/>
    <property type="match status" value="1"/>
</dbReference>
<feature type="binding site" evidence="10">
    <location>
        <begin position="106"/>
        <end position="112"/>
    </location>
    <ligand>
        <name>ATP</name>
        <dbReference type="ChEBI" id="CHEBI:30616"/>
    </ligand>
</feature>
<evidence type="ECO:0000259" key="13">
    <source>
        <dbReference type="Pfam" id="PF02875"/>
    </source>
</evidence>
<dbReference type="GO" id="GO:0016874">
    <property type="term" value="F:ligase activity"/>
    <property type="evidence" value="ECO:0007669"/>
    <property type="project" value="UniProtKB-KW"/>
</dbReference>
<feature type="domain" description="Mur ligase C-terminal" evidence="13">
    <location>
        <begin position="315"/>
        <end position="437"/>
    </location>
</feature>
<keyword evidence="3 10" id="KW-0132">Cell division</keyword>
<dbReference type="HAMAP" id="MF_02019">
    <property type="entry name" value="MurF"/>
    <property type="match status" value="1"/>
</dbReference>
<dbReference type="NCBIfam" id="TIGR01143">
    <property type="entry name" value="murF"/>
    <property type="match status" value="1"/>
</dbReference>
<evidence type="ECO:0000256" key="2">
    <source>
        <dbReference type="ARBA" id="ARBA00022598"/>
    </source>
</evidence>
<dbReference type="InterPro" id="IPR035911">
    <property type="entry name" value="MurE/MurF_N"/>
</dbReference>
<evidence type="ECO:0000256" key="3">
    <source>
        <dbReference type="ARBA" id="ARBA00022618"/>
    </source>
</evidence>
<comment type="similarity">
    <text evidence="10">Belongs to the MurCDEF family. MurF subfamily.</text>
</comment>
<dbReference type="SUPFAM" id="SSF53244">
    <property type="entry name" value="MurD-like peptide ligases, peptide-binding domain"/>
    <property type="match status" value="1"/>
</dbReference>
<dbReference type="InterPro" id="IPR000713">
    <property type="entry name" value="Mur_ligase_N"/>
</dbReference>
<evidence type="ECO:0000256" key="7">
    <source>
        <dbReference type="ARBA" id="ARBA00022984"/>
    </source>
</evidence>